<dbReference type="PANTHER" id="PTHR43694:SF1">
    <property type="entry name" value="RIBONUCLEASE J"/>
    <property type="match status" value="1"/>
</dbReference>
<dbReference type="Gene3D" id="3.10.20.580">
    <property type="match status" value="1"/>
</dbReference>
<dbReference type="InterPro" id="IPR042173">
    <property type="entry name" value="RNase_J_2"/>
</dbReference>
<evidence type="ECO:0000256" key="10">
    <source>
        <dbReference type="PIRSR" id="PIRSR004803-1"/>
    </source>
</evidence>
<dbReference type="Gene3D" id="3.60.15.10">
    <property type="entry name" value="Ribonuclease Z/Hydroxyacylglutathione hydrolase-like"/>
    <property type="match status" value="1"/>
</dbReference>
<feature type="active site" description="Proton acceptor" evidence="10">
    <location>
        <position position="371"/>
    </location>
</feature>
<evidence type="ECO:0000259" key="13">
    <source>
        <dbReference type="SMART" id="SM00849"/>
    </source>
</evidence>
<feature type="binding site" evidence="12">
    <location>
        <position position="166"/>
    </location>
    <ligand>
        <name>Zn(2+)</name>
        <dbReference type="ChEBI" id="CHEBI:29105"/>
        <label>1</label>
        <note>catalytic</note>
    </ligand>
</feature>
<dbReference type="Pfam" id="PF00753">
    <property type="entry name" value="Lactamase_B"/>
    <property type="match status" value="1"/>
</dbReference>
<keyword evidence="9" id="KW-0698">rRNA processing</keyword>
<comment type="subcellular location">
    <subcellularLocation>
        <location evidence="9">Cytoplasm</location>
    </subcellularLocation>
</comment>
<evidence type="ECO:0000256" key="2">
    <source>
        <dbReference type="ARBA" id="ARBA00022722"/>
    </source>
</evidence>
<dbReference type="PANTHER" id="PTHR43694">
    <property type="entry name" value="RIBONUCLEASE J"/>
    <property type="match status" value="1"/>
</dbReference>
<dbReference type="GO" id="GO:0008270">
    <property type="term" value="F:zinc ion binding"/>
    <property type="evidence" value="ECO:0007669"/>
    <property type="project" value="InterPro"/>
</dbReference>
<gene>
    <name evidence="9" type="primary">rnj</name>
    <name evidence="14" type="ORF">IAA84_09910</name>
</gene>
<dbReference type="InterPro" id="IPR041636">
    <property type="entry name" value="RNase_J_C"/>
</dbReference>
<evidence type="ECO:0000256" key="12">
    <source>
        <dbReference type="PIRSR" id="PIRSR004803-3"/>
    </source>
</evidence>
<evidence type="ECO:0000256" key="7">
    <source>
        <dbReference type="ARBA" id="ARBA00022839"/>
    </source>
</evidence>
<feature type="binding site" evidence="12">
    <location>
        <position position="144"/>
    </location>
    <ligand>
        <name>Zn(2+)</name>
        <dbReference type="ChEBI" id="CHEBI:29105"/>
        <label>1</label>
        <note>catalytic</note>
    </ligand>
</feature>
<evidence type="ECO:0000256" key="1">
    <source>
        <dbReference type="ARBA" id="ARBA00022490"/>
    </source>
</evidence>
<dbReference type="SMART" id="SM00849">
    <property type="entry name" value="Lactamase_B"/>
    <property type="match status" value="1"/>
</dbReference>
<reference evidence="14" key="2">
    <citation type="journal article" date="2021" name="PeerJ">
        <title>Extensive microbial diversity within the chicken gut microbiome revealed by metagenomics and culture.</title>
        <authorList>
            <person name="Gilroy R."/>
            <person name="Ravi A."/>
            <person name="Getino M."/>
            <person name="Pursley I."/>
            <person name="Horton D.L."/>
            <person name="Alikhan N.F."/>
            <person name="Baker D."/>
            <person name="Gharbi K."/>
            <person name="Hall N."/>
            <person name="Watson M."/>
            <person name="Adriaenssens E.M."/>
            <person name="Foster-Nyarko E."/>
            <person name="Jarju S."/>
            <person name="Secka A."/>
            <person name="Antonio M."/>
            <person name="Oren A."/>
            <person name="Chaudhuri R.R."/>
            <person name="La Ragione R."/>
            <person name="Hildebrand F."/>
            <person name="Pallen M.J."/>
        </authorList>
    </citation>
    <scope>NUCLEOTIDE SEQUENCE</scope>
    <source>
        <strain evidence="14">13766</strain>
    </source>
</reference>
<feature type="binding site" evidence="12">
    <location>
        <position position="79"/>
    </location>
    <ligand>
        <name>Zn(2+)</name>
        <dbReference type="ChEBI" id="CHEBI:29105"/>
        <label>2</label>
        <note>catalytic</note>
    </ligand>
</feature>
<comment type="subunit">
    <text evidence="9">Homodimer, may be a subunit of the RNA degradosome.</text>
</comment>
<feature type="domain" description="Metallo-beta-lactamase" evidence="13">
    <location>
        <begin position="24"/>
        <end position="218"/>
    </location>
</feature>
<dbReference type="GO" id="GO:0003723">
    <property type="term" value="F:RNA binding"/>
    <property type="evidence" value="ECO:0007669"/>
    <property type="project" value="UniProtKB-UniRule"/>
</dbReference>
<dbReference type="EC" id="3.1.-.-" evidence="9"/>
<feature type="binding site" evidence="12">
    <location>
        <position position="393"/>
    </location>
    <ligand>
        <name>Zn(2+)</name>
        <dbReference type="ChEBI" id="CHEBI:29105"/>
        <label>1</label>
        <note>catalytic</note>
    </ligand>
</feature>
<dbReference type="InterPro" id="IPR030854">
    <property type="entry name" value="RNase_J_bac"/>
</dbReference>
<feature type="binding site" evidence="12">
    <location>
        <position position="77"/>
    </location>
    <ligand>
        <name>Zn(2+)</name>
        <dbReference type="ChEBI" id="CHEBI:29105"/>
        <label>1</label>
        <note>catalytic</note>
    </ligand>
</feature>
<evidence type="ECO:0000256" key="9">
    <source>
        <dbReference type="HAMAP-Rule" id="MF_01491"/>
    </source>
</evidence>
<dbReference type="InterPro" id="IPR055132">
    <property type="entry name" value="RNase_J_b_CASP"/>
</dbReference>
<keyword evidence="12" id="KW-0106">Calcium</keyword>
<comment type="cofactor">
    <cofactor evidence="12">
        <name>Ca(2+)</name>
        <dbReference type="ChEBI" id="CHEBI:29108"/>
    </cofactor>
    <text evidence="12">Binds 1 Ca(2+) cation per subunit. Seen in 1 crystal structure, it is not clear if it is physiologically important.</text>
</comment>
<dbReference type="NCBIfam" id="TIGR00649">
    <property type="entry name" value="MG423"/>
    <property type="match status" value="1"/>
</dbReference>
<feature type="binding site" evidence="12">
    <location>
        <position position="54"/>
    </location>
    <ligand>
        <name>Ca(2+)</name>
        <dbReference type="ChEBI" id="CHEBI:29108"/>
    </ligand>
</feature>
<dbReference type="Pfam" id="PF07521">
    <property type="entry name" value="RMMBL"/>
    <property type="match status" value="1"/>
</dbReference>
<keyword evidence="5 9" id="KW-0378">Hydrolase</keyword>
<dbReference type="PIRSF" id="PIRSF004803">
    <property type="entry name" value="RnjA"/>
    <property type="match status" value="1"/>
</dbReference>
<evidence type="ECO:0000256" key="5">
    <source>
        <dbReference type="ARBA" id="ARBA00022801"/>
    </source>
</evidence>
<comment type="caution">
    <text evidence="14">The sequence shown here is derived from an EMBL/GenBank/DDBJ whole genome shotgun (WGS) entry which is preliminary data.</text>
</comment>
<evidence type="ECO:0000256" key="3">
    <source>
        <dbReference type="ARBA" id="ARBA00022723"/>
    </source>
</evidence>
<keyword evidence="7 9" id="KW-0269">Exonuclease</keyword>
<dbReference type="Gene3D" id="3.40.50.10710">
    <property type="entry name" value="Metallo-hydrolase/oxidoreductase"/>
    <property type="match status" value="1"/>
</dbReference>
<dbReference type="SUPFAM" id="SSF56281">
    <property type="entry name" value="Metallo-hydrolase/oxidoreductase"/>
    <property type="match status" value="1"/>
</dbReference>
<dbReference type="HAMAP" id="MF_01491">
    <property type="entry name" value="RNase_J_bact"/>
    <property type="match status" value="1"/>
</dbReference>
<protein>
    <recommendedName>
        <fullName evidence="9">Ribonuclease J</fullName>
        <shortName evidence="9">RNase J</shortName>
        <ecNumber evidence="9">3.1.-.-</ecNumber>
    </recommendedName>
</protein>
<dbReference type="GO" id="GO:0006364">
    <property type="term" value="P:rRNA processing"/>
    <property type="evidence" value="ECO:0007669"/>
    <property type="project" value="UniProtKB-UniRule"/>
</dbReference>
<dbReference type="InterPro" id="IPR011108">
    <property type="entry name" value="RMMBL"/>
</dbReference>
<accession>A0A9D1G0Z4</accession>
<dbReference type="Proteomes" id="UP000824140">
    <property type="component" value="Unassembled WGS sequence"/>
</dbReference>
<evidence type="ECO:0000256" key="8">
    <source>
        <dbReference type="ARBA" id="ARBA00022884"/>
    </source>
</evidence>
<keyword evidence="3 12" id="KW-0479">Metal-binding</keyword>
<keyword evidence="8 9" id="KW-0694">RNA-binding</keyword>
<sequence>MARGKKENKPKLRIIPLGGLGEVGKNMTVYEYMDDIVVVDVGSIFPKEDMPGVDLVVPDITYLEKNADRIRGFVITHGHEDHIGAAPYTFNSIIAPVYGTRLTLALLNHKLKEHRITNVPLNVIEPGDVVEMGAFKVEFVKVSHSIAGACAIVLHTPVGVIVHTGDFKVDYTPIDDEIMDLGRLAELGRKGVLCLLADSTNAEHAGYTMSERTVGDTFNAYFAKATGRIIVAMFASNVHRIQQVVDLAVRYQRRVCLVGRSMINVAQVAMQLGELHIPEGRLFSIDEIDRYEDNEIVVVTTGSQGEPMSGLSRMAFAEHKKLEIKSSDMVIVSATPIPGNEKSVSRVIDQLMRTGADVIYKALAEVHVSGHAKREELKLIHVLTRPRYFIPIHGEYRHLKHHANLAISLGMDPKRTLVPDNGDIIEVNESSMHTVGTVPAGAVLIDGLGVGDVGAVVLRDRKKLSTDGMLIVVMGIDHELGEVVSGPDIITRGFVYMREADTLLEGARNAAIRALGNYGRIEPSDWNHLKNDVRDCVQKYIYDTIKRNPMILPIVVEI</sequence>
<dbReference type="GO" id="GO:0004534">
    <property type="term" value="F:5'-3' RNA exonuclease activity"/>
    <property type="evidence" value="ECO:0007669"/>
    <property type="project" value="UniProtKB-UniRule"/>
</dbReference>
<evidence type="ECO:0000313" key="15">
    <source>
        <dbReference type="Proteomes" id="UP000824140"/>
    </source>
</evidence>
<keyword evidence="4 9" id="KW-0255">Endonuclease</keyword>
<proteinExistence type="inferred from homology"/>
<dbReference type="Pfam" id="PF17770">
    <property type="entry name" value="RNase_J_C"/>
    <property type="match status" value="1"/>
</dbReference>
<feature type="binding site" evidence="12">
    <location>
        <position position="446"/>
    </location>
    <ligand>
        <name>Ca(2+)</name>
        <dbReference type="ChEBI" id="CHEBI:29108"/>
    </ligand>
</feature>
<dbReference type="InterPro" id="IPR001279">
    <property type="entry name" value="Metallo-B-lactamas"/>
</dbReference>
<dbReference type="AlphaFoldDB" id="A0A9D1G0Z4"/>
<dbReference type="CDD" id="cd07714">
    <property type="entry name" value="RNaseJ_MBL-fold"/>
    <property type="match status" value="1"/>
</dbReference>
<dbReference type="InterPro" id="IPR004613">
    <property type="entry name" value="RNase_J"/>
</dbReference>
<feature type="binding site" evidence="9 11">
    <location>
        <begin position="367"/>
        <end position="371"/>
    </location>
    <ligand>
        <name>substrate</name>
    </ligand>
</feature>
<feature type="binding site" evidence="12">
    <location>
        <position position="81"/>
    </location>
    <ligand>
        <name>Zn(2+)</name>
        <dbReference type="ChEBI" id="CHEBI:29105"/>
        <label>1</label>
        <note>catalytic</note>
    </ligand>
</feature>
<reference evidence="14" key="1">
    <citation type="submission" date="2020-10" db="EMBL/GenBank/DDBJ databases">
        <authorList>
            <person name="Gilroy R."/>
        </authorList>
    </citation>
    <scope>NUCLEOTIDE SEQUENCE</scope>
    <source>
        <strain evidence="14">13766</strain>
    </source>
</reference>
<feature type="active site" description="Proton donor" evidence="10">
    <location>
        <position position="198"/>
    </location>
</feature>
<dbReference type="EMBL" id="DVJN01000191">
    <property type="protein sequence ID" value="HIS93318.1"/>
    <property type="molecule type" value="Genomic_DNA"/>
</dbReference>
<dbReference type="InterPro" id="IPR036866">
    <property type="entry name" value="RibonucZ/Hydroxyglut_hydro"/>
</dbReference>
<name>A0A9D1G0Z4_9FIRM</name>
<feature type="binding site" evidence="11">
    <location>
        <begin position="235"/>
        <end position="237"/>
    </location>
    <ligand>
        <name>substrate</name>
    </ligand>
</feature>
<dbReference type="GO" id="GO:0005737">
    <property type="term" value="C:cytoplasm"/>
    <property type="evidence" value="ECO:0007669"/>
    <property type="project" value="UniProtKB-SubCell"/>
</dbReference>
<dbReference type="Pfam" id="PF22505">
    <property type="entry name" value="RNase_J_b_CASP"/>
    <property type="match status" value="1"/>
</dbReference>
<evidence type="ECO:0000313" key="14">
    <source>
        <dbReference type="EMBL" id="HIS93318.1"/>
    </source>
</evidence>
<keyword evidence="2 9" id="KW-0540">Nuclease</keyword>
<comment type="similarity">
    <text evidence="9">Belongs to the metallo-beta-lactamase superfamily. RNA-metabolizing metallo-beta-lactamase-like family. Bacterial RNase J subfamily.</text>
</comment>
<comment type="function">
    <text evidence="9">An RNase that has 5'-3' exonuclease and possibly endonuclease activity. Involved in maturation of rRNA and in some organisms also mRNA maturation and/or decay.</text>
</comment>
<comment type="cofactor">
    <cofactor evidence="12">
        <name>Zn(2+)</name>
        <dbReference type="ChEBI" id="CHEBI:29105"/>
    </cofactor>
    <text evidence="12">Binds 2 Zn(2+) ions per subunit. It is not clear if Zn(2+) or Mg(2+) is physiologically important.</text>
</comment>
<evidence type="ECO:0000256" key="11">
    <source>
        <dbReference type="PIRSR" id="PIRSR004803-2"/>
    </source>
</evidence>
<evidence type="ECO:0000256" key="6">
    <source>
        <dbReference type="ARBA" id="ARBA00022833"/>
    </source>
</evidence>
<keyword evidence="6 12" id="KW-0862">Zinc</keyword>
<feature type="binding site" evidence="12">
    <location>
        <position position="82"/>
    </location>
    <ligand>
        <name>Zn(2+)</name>
        <dbReference type="ChEBI" id="CHEBI:29105"/>
        <label>1</label>
        <note>catalytic</note>
    </ligand>
</feature>
<dbReference type="GO" id="GO:0004521">
    <property type="term" value="F:RNA endonuclease activity"/>
    <property type="evidence" value="ECO:0007669"/>
    <property type="project" value="UniProtKB-UniRule"/>
</dbReference>
<feature type="binding site" evidence="12">
    <location>
        <position position="52"/>
    </location>
    <ligand>
        <name>Ca(2+)</name>
        <dbReference type="ChEBI" id="CHEBI:29108"/>
    </ligand>
</feature>
<organism evidence="14 15">
    <name type="scientific">Candidatus Alectryocaccomicrobium excrementavium</name>
    <dbReference type="NCBI Taxonomy" id="2840668"/>
    <lineage>
        <taxon>Bacteria</taxon>
        <taxon>Bacillati</taxon>
        <taxon>Bacillota</taxon>
        <taxon>Clostridia</taxon>
        <taxon>Candidatus Alectryocaccomicrobium</taxon>
    </lineage>
</organism>
<evidence type="ECO:0000256" key="4">
    <source>
        <dbReference type="ARBA" id="ARBA00022759"/>
    </source>
</evidence>
<keyword evidence="1 9" id="KW-0963">Cytoplasm</keyword>